<gene>
    <name evidence="12" type="ORF">SAMN04488111_0198</name>
</gene>
<evidence type="ECO:0000256" key="6">
    <source>
        <dbReference type="ARBA" id="ARBA00022692"/>
    </source>
</evidence>
<keyword evidence="6 10" id="KW-0812">Transmembrane</keyword>
<feature type="domain" description="Histidine kinase" evidence="11">
    <location>
        <begin position="391"/>
        <end position="610"/>
    </location>
</feature>
<dbReference type="Gene3D" id="3.30.565.10">
    <property type="entry name" value="Histidine kinase-like ATPase, C-terminal domain"/>
    <property type="match status" value="1"/>
</dbReference>
<dbReference type="InterPro" id="IPR005467">
    <property type="entry name" value="His_kinase_dom"/>
</dbReference>
<dbReference type="PANTHER" id="PTHR45453:SF2">
    <property type="entry name" value="HISTIDINE KINASE"/>
    <property type="match status" value="1"/>
</dbReference>
<keyword evidence="7" id="KW-0418">Kinase</keyword>
<reference evidence="13" key="1">
    <citation type="submission" date="2017-06" db="EMBL/GenBank/DDBJ databases">
        <authorList>
            <person name="Varghese N."/>
            <person name="Submissions S."/>
        </authorList>
    </citation>
    <scope>NUCLEOTIDE SEQUENCE [LARGE SCALE GENOMIC DNA]</scope>
    <source>
        <strain evidence="13">DSM 27993</strain>
    </source>
</reference>
<dbReference type="GO" id="GO:0000155">
    <property type="term" value="F:phosphorelay sensor kinase activity"/>
    <property type="evidence" value="ECO:0007669"/>
    <property type="project" value="TreeGrafter"/>
</dbReference>
<dbReference type="AlphaFoldDB" id="A0A238VB64"/>
<feature type="transmembrane region" description="Helical" evidence="10">
    <location>
        <begin position="340"/>
        <end position="359"/>
    </location>
</feature>
<sequence>MPLITYNNFFFLSGLRFVLILSILVNTRFSIAQNQDLVSDLFKNELEKVCLVCKNPNKEIHSNIFMEFHKAHDFFSKSEIDSSYIYATKLLENKSFKKKDINFILYVLKGRVLTEKALYNAAEGILQEAIIIGEDINNVYTTNLYAILGRIHVEQKEFNKAVKILENWKKSYNNENTENSRINVHNLGVSYLHLQNFNKAEINLKESFNFNEEAKDTLGLARSCLDLANLYYVQYKDAIALRYFEKGLAFAEKTTNLPLLQNAYLNLAIVEENNKNYGKSLNYRKGFEKIKDSIWNKDQVWKLAEKDKEITLAVKDKEIKTLELSSELQKERLQTAQLRNIIYSSIAIFFLIIIILSVFTNFKIRKKNRIISIQKDELVELVETNDRLFSIITHDLKSPIGLLKNKLMRAIEMLKPVSIDKEEATQLILDSFQLSKRTHLLIDNTLHWVIGNKQELLFSKEKLPVESIINMVHFDYIFQLEEKEIKFKNEVDSSFFVEADLNSLKIIFRNILDNAIKFSHPKSEMLVSSNCDESTCTIHWKDQGIGFDQNTENEDSHKVNQTNKDVSGNIGTGLGLRLCKVLAKKNEGSFEIKSIKGKGTTVSVTLNKYKIA</sequence>
<evidence type="ECO:0000256" key="1">
    <source>
        <dbReference type="ARBA" id="ARBA00000085"/>
    </source>
</evidence>
<evidence type="ECO:0000313" key="12">
    <source>
        <dbReference type="EMBL" id="SNR31441.1"/>
    </source>
</evidence>
<dbReference type="GO" id="GO:0016036">
    <property type="term" value="P:cellular response to phosphate starvation"/>
    <property type="evidence" value="ECO:0007669"/>
    <property type="project" value="TreeGrafter"/>
</dbReference>
<evidence type="ECO:0000256" key="2">
    <source>
        <dbReference type="ARBA" id="ARBA00004651"/>
    </source>
</evidence>
<dbReference type="PANTHER" id="PTHR45453">
    <property type="entry name" value="PHOSPHATE REGULON SENSOR PROTEIN PHOR"/>
    <property type="match status" value="1"/>
</dbReference>
<dbReference type="InterPro" id="IPR004358">
    <property type="entry name" value="Sig_transdc_His_kin-like_C"/>
</dbReference>
<evidence type="ECO:0000256" key="9">
    <source>
        <dbReference type="ARBA" id="ARBA00023136"/>
    </source>
</evidence>
<name>A0A238VB64_9FLAO</name>
<comment type="catalytic activity">
    <reaction evidence="1">
        <text>ATP + protein L-histidine = ADP + protein N-phospho-L-histidine.</text>
        <dbReference type="EC" id="2.7.13.3"/>
    </reaction>
</comment>
<dbReference type="SUPFAM" id="SSF48452">
    <property type="entry name" value="TPR-like"/>
    <property type="match status" value="1"/>
</dbReference>
<evidence type="ECO:0000256" key="5">
    <source>
        <dbReference type="ARBA" id="ARBA00022679"/>
    </source>
</evidence>
<dbReference type="Gene3D" id="1.25.40.10">
    <property type="entry name" value="Tetratricopeptide repeat domain"/>
    <property type="match status" value="1"/>
</dbReference>
<keyword evidence="5" id="KW-0808">Transferase</keyword>
<dbReference type="PRINTS" id="PR00344">
    <property type="entry name" value="BCTRLSENSOR"/>
</dbReference>
<organism evidence="12 13">
    <name type="scientific">Lutibacter flavus</name>
    <dbReference type="NCBI Taxonomy" id="691689"/>
    <lineage>
        <taxon>Bacteria</taxon>
        <taxon>Pseudomonadati</taxon>
        <taxon>Bacteroidota</taxon>
        <taxon>Flavobacteriia</taxon>
        <taxon>Flavobacteriales</taxon>
        <taxon>Flavobacteriaceae</taxon>
        <taxon>Lutibacter</taxon>
    </lineage>
</organism>
<evidence type="ECO:0000259" key="11">
    <source>
        <dbReference type="PROSITE" id="PS50109"/>
    </source>
</evidence>
<accession>A0A238VB64</accession>
<dbReference type="PROSITE" id="PS50109">
    <property type="entry name" value="HIS_KIN"/>
    <property type="match status" value="1"/>
</dbReference>
<dbReference type="InterPro" id="IPR036890">
    <property type="entry name" value="HATPase_C_sf"/>
</dbReference>
<evidence type="ECO:0000256" key="4">
    <source>
        <dbReference type="ARBA" id="ARBA00022475"/>
    </source>
</evidence>
<dbReference type="GO" id="GO:0005886">
    <property type="term" value="C:plasma membrane"/>
    <property type="evidence" value="ECO:0007669"/>
    <property type="project" value="UniProtKB-SubCell"/>
</dbReference>
<dbReference type="InterPro" id="IPR050351">
    <property type="entry name" value="BphY/WalK/GraS-like"/>
</dbReference>
<dbReference type="OrthoDB" id="9781208at2"/>
<evidence type="ECO:0000256" key="8">
    <source>
        <dbReference type="ARBA" id="ARBA00022989"/>
    </source>
</evidence>
<keyword evidence="9 10" id="KW-0472">Membrane</keyword>
<dbReference type="InterPro" id="IPR003594">
    <property type="entry name" value="HATPase_dom"/>
</dbReference>
<dbReference type="SUPFAM" id="SSF55874">
    <property type="entry name" value="ATPase domain of HSP90 chaperone/DNA topoisomerase II/histidine kinase"/>
    <property type="match status" value="1"/>
</dbReference>
<dbReference type="GO" id="GO:0004721">
    <property type="term" value="F:phosphoprotein phosphatase activity"/>
    <property type="evidence" value="ECO:0007669"/>
    <property type="project" value="TreeGrafter"/>
</dbReference>
<keyword evidence="8 10" id="KW-1133">Transmembrane helix</keyword>
<comment type="subcellular location">
    <subcellularLocation>
        <location evidence="2">Cell membrane</location>
        <topology evidence="2">Multi-pass membrane protein</topology>
    </subcellularLocation>
</comment>
<evidence type="ECO:0000313" key="13">
    <source>
        <dbReference type="Proteomes" id="UP000198412"/>
    </source>
</evidence>
<dbReference type="Proteomes" id="UP000198412">
    <property type="component" value="Unassembled WGS sequence"/>
</dbReference>
<dbReference type="Pfam" id="PF02518">
    <property type="entry name" value="HATPase_c"/>
    <property type="match status" value="1"/>
</dbReference>
<dbReference type="CDD" id="cd00075">
    <property type="entry name" value="HATPase"/>
    <property type="match status" value="1"/>
</dbReference>
<keyword evidence="4" id="KW-1003">Cell membrane</keyword>
<dbReference type="EMBL" id="FZNX01000001">
    <property type="protein sequence ID" value="SNR31441.1"/>
    <property type="molecule type" value="Genomic_DNA"/>
</dbReference>
<dbReference type="SMART" id="SM00387">
    <property type="entry name" value="HATPase_c"/>
    <property type="match status" value="1"/>
</dbReference>
<protein>
    <recommendedName>
        <fullName evidence="3">histidine kinase</fullName>
        <ecNumber evidence="3">2.7.13.3</ecNumber>
    </recommendedName>
</protein>
<dbReference type="Pfam" id="PF13374">
    <property type="entry name" value="TPR_10"/>
    <property type="match status" value="1"/>
</dbReference>
<evidence type="ECO:0000256" key="10">
    <source>
        <dbReference type="SAM" id="Phobius"/>
    </source>
</evidence>
<feature type="transmembrane region" description="Helical" evidence="10">
    <location>
        <begin position="6"/>
        <end position="25"/>
    </location>
</feature>
<dbReference type="EC" id="2.7.13.3" evidence="3"/>
<proteinExistence type="predicted"/>
<dbReference type="InterPro" id="IPR011990">
    <property type="entry name" value="TPR-like_helical_dom_sf"/>
</dbReference>
<evidence type="ECO:0000256" key="3">
    <source>
        <dbReference type="ARBA" id="ARBA00012438"/>
    </source>
</evidence>
<keyword evidence="13" id="KW-1185">Reference proteome</keyword>
<evidence type="ECO:0000256" key="7">
    <source>
        <dbReference type="ARBA" id="ARBA00022777"/>
    </source>
</evidence>